<accession>A0A0F9MDB7</accession>
<reference evidence="1" key="1">
    <citation type="journal article" date="2015" name="Nature">
        <title>Complex archaea that bridge the gap between prokaryotes and eukaryotes.</title>
        <authorList>
            <person name="Spang A."/>
            <person name="Saw J.H."/>
            <person name="Jorgensen S.L."/>
            <person name="Zaremba-Niedzwiedzka K."/>
            <person name="Martijn J."/>
            <person name="Lind A.E."/>
            <person name="van Eijk R."/>
            <person name="Schleper C."/>
            <person name="Guy L."/>
            <person name="Ettema T.J."/>
        </authorList>
    </citation>
    <scope>NUCLEOTIDE SEQUENCE</scope>
</reference>
<evidence type="ECO:0000313" key="1">
    <source>
        <dbReference type="EMBL" id="KKN05330.1"/>
    </source>
</evidence>
<dbReference type="AlphaFoldDB" id="A0A0F9MDB7"/>
<gene>
    <name evidence="1" type="ORF">LCGC14_1088510</name>
</gene>
<comment type="caution">
    <text evidence="1">The sequence shown here is derived from an EMBL/GenBank/DDBJ whole genome shotgun (WGS) entry which is preliminary data.</text>
</comment>
<sequence>MSYQSGCLEANRQELESSRVHSLIEYLLYKNYNETKYRNKAIKRTIELCESFQNFTESEIEKLINEH</sequence>
<protein>
    <submittedName>
        <fullName evidence="1">Uncharacterized protein</fullName>
    </submittedName>
</protein>
<organism evidence="1">
    <name type="scientific">marine sediment metagenome</name>
    <dbReference type="NCBI Taxonomy" id="412755"/>
    <lineage>
        <taxon>unclassified sequences</taxon>
        <taxon>metagenomes</taxon>
        <taxon>ecological metagenomes</taxon>
    </lineage>
</organism>
<name>A0A0F9MDB7_9ZZZZ</name>
<dbReference type="EMBL" id="LAZR01004818">
    <property type="protein sequence ID" value="KKN05330.1"/>
    <property type="molecule type" value="Genomic_DNA"/>
</dbReference>
<proteinExistence type="predicted"/>